<comment type="caution">
    <text evidence="6">The sequence shown here is derived from an EMBL/GenBank/DDBJ whole genome shotgun (WGS) entry which is preliminary data.</text>
</comment>
<dbReference type="AlphaFoldDB" id="A0A4V2XN69"/>
<dbReference type="EMBL" id="SMJW01000040">
    <property type="protein sequence ID" value="TDC17026.1"/>
    <property type="molecule type" value="Genomic_DNA"/>
</dbReference>
<reference evidence="6 7" key="1">
    <citation type="submission" date="2019-03" db="EMBL/GenBank/DDBJ databases">
        <title>Draft genome sequences of novel Actinobacteria.</title>
        <authorList>
            <person name="Sahin N."/>
            <person name="Ay H."/>
            <person name="Saygin H."/>
        </authorList>
    </citation>
    <scope>NUCLEOTIDE SEQUENCE [LARGE SCALE GENOMIC DNA]</scope>
    <source>
        <strain evidence="6 7">DSM 45347</strain>
    </source>
</reference>
<feature type="DNA-binding region" description="H-T-H motif" evidence="4">
    <location>
        <begin position="12"/>
        <end position="31"/>
    </location>
</feature>
<dbReference type="InterPro" id="IPR009057">
    <property type="entry name" value="Homeodomain-like_sf"/>
</dbReference>
<sequence length="175" mass="19015">MTFWRHGYEATSISMLTKAMGINAPSLYGAFGDKHRVFTEAVGRYAETYGSFSTRALAEEPTARASIERLLREAAREYTDPALPPGCMIISAATNCSSAEVKRELRDRREASKRAFRDRIAADRQTGALPGTADPAAMAAFYAATLQGMSVQAADGASREELDRIVDLAMAAWPT</sequence>
<name>A0A4V2XN69_9ACTN</name>
<dbReference type="OrthoDB" id="9805134at2"/>
<evidence type="ECO:0000256" key="1">
    <source>
        <dbReference type="ARBA" id="ARBA00023015"/>
    </source>
</evidence>
<organism evidence="6 7">
    <name type="scientific">Actinomadura bangladeshensis</name>
    <dbReference type="NCBI Taxonomy" id="453573"/>
    <lineage>
        <taxon>Bacteria</taxon>
        <taxon>Bacillati</taxon>
        <taxon>Actinomycetota</taxon>
        <taxon>Actinomycetes</taxon>
        <taxon>Streptosporangiales</taxon>
        <taxon>Thermomonosporaceae</taxon>
        <taxon>Actinomadura</taxon>
    </lineage>
</organism>
<proteinExistence type="predicted"/>
<keyword evidence="1" id="KW-0805">Transcription regulation</keyword>
<dbReference type="GO" id="GO:0003677">
    <property type="term" value="F:DNA binding"/>
    <property type="evidence" value="ECO:0007669"/>
    <property type="project" value="UniProtKB-UniRule"/>
</dbReference>
<dbReference type="PANTHER" id="PTHR47506">
    <property type="entry name" value="TRANSCRIPTIONAL REGULATORY PROTEIN"/>
    <property type="match status" value="1"/>
</dbReference>
<dbReference type="Proteomes" id="UP000295431">
    <property type="component" value="Unassembled WGS sequence"/>
</dbReference>
<dbReference type="InterPro" id="IPR036271">
    <property type="entry name" value="Tet_transcr_reg_TetR-rel_C_sf"/>
</dbReference>
<keyword evidence="3" id="KW-0804">Transcription</keyword>
<dbReference type="PROSITE" id="PS50977">
    <property type="entry name" value="HTH_TETR_2"/>
    <property type="match status" value="1"/>
</dbReference>
<dbReference type="InterPro" id="IPR023772">
    <property type="entry name" value="DNA-bd_HTH_TetR-type_CS"/>
</dbReference>
<dbReference type="SUPFAM" id="SSF46689">
    <property type="entry name" value="Homeodomain-like"/>
    <property type="match status" value="1"/>
</dbReference>
<dbReference type="SUPFAM" id="SSF48498">
    <property type="entry name" value="Tetracyclin repressor-like, C-terminal domain"/>
    <property type="match status" value="1"/>
</dbReference>
<evidence type="ECO:0000313" key="6">
    <source>
        <dbReference type="EMBL" id="TDC17026.1"/>
    </source>
</evidence>
<evidence type="ECO:0000259" key="5">
    <source>
        <dbReference type="PROSITE" id="PS50977"/>
    </source>
</evidence>
<evidence type="ECO:0000313" key="7">
    <source>
        <dbReference type="Proteomes" id="UP000295431"/>
    </source>
</evidence>
<dbReference type="Pfam" id="PF00440">
    <property type="entry name" value="TetR_N"/>
    <property type="match status" value="1"/>
</dbReference>
<evidence type="ECO:0000256" key="2">
    <source>
        <dbReference type="ARBA" id="ARBA00023125"/>
    </source>
</evidence>
<dbReference type="PANTHER" id="PTHR47506:SF1">
    <property type="entry name" value="HTH-TYPE TRANSCRIPTIONAL REGULATOR YJDC"/>
    <property type="match status" value="1"/>
</dbReference>
<gene>
    <name evidence="6" type="ORF">E1284_10625</name>
</gene>
<dbReference type="PROSITE" id="PS01081">
    <property type="entry name" value="HTH_TETR_1"/>
    <property type="match status" value="1"/>
</dbReference>
<dbReference type="Gene3D" id="1.10.10.60">
    <property type="entry name" value="Homeodomain-like"/>
    <property type="match status" value="1"/>
</dbReference>
<dbReference type="Gene3D" id="1.10.357.10">
    <property type="entry name" value="Tetracycline Repressor, domain 2"/>
    <property type="match status" value="1"/>
</dbReference>
<protein>
    <submittedName>
        <fullName evidence="6">TetR/AcrR family transcriptional regulator</fullName>
    </submittedName>
</protein>
<dbReference type="InterPro" id="IPR001647">
    <property type="entry name" value="HTH_TetR"/>
</dbReference>
<keyword evidence="2 4" id="KW-0238">DNA-binding</keyword>
<keyword evidence="7" id="KW-1185">Reference proteome</keyword>
<evidence type="ECO:0000256" key="4">
    <source>
        <dbReference type="PROSITE-ProRule" id="PRU00335"/>
    </source>
</evidence>
<evidence type="ECO:0000256" key="3">
    <source>
        <dbReference type="ARBA" id="ARBA00023163"/>
    </source>
</evidence>
<feature type="domain" description="HTH tetR-type" evidence="5">
    <location>
        <begin position="1"/>
        <end position="49"/>
    </location>
</feature>
<accession>A0A4V2XN69</accession>